<evidence type="ECO:0000259" key="1">
    <source>
        <dbReference type="PROSITE" id="PS51186"/>
    </source>
</evidence>
<protein>
    <submittedName>
        <fullName evidence="2">GNAT family N-acetyltransferase</fullName>
    </submittedName>
</protein>
<keyword evidence="3" id="KW-1185">Reference proteome</keyword>
<evidence type="ECO:0000313" key="2">
    <source>
        <dbReference type="EMBL" id="QSQ20646.1"/>
    </source>
</evidence>
<evidence type="ECO:0000313" key="3">
    <source>
        <dbReference type="Proteomes" id="UP000662747"/>
    </source>
</evidence>
<dbReference type="InterPro" id="IPR000182">
    <property type="entry name" value="GNAT_dom"/>
</dbReference>
<dbReference type="Proteomes" id="UP000662747">
    <property type="component" value="Chromosome"/>
</dbReference>
<dbReference type="InterPro" id="IPR016181">
    <property type="entry name" value="Acyl_CoA_acyltransferase"/>
</dbReference>
<organism evidence="2 3">
    <name type="scientific">Pyxidicoccus parkwayensis</name>
    <dbReference type="NCBI Taxonomy" id="2813578"/>
    <lineage>
        <taxon>Bacteria</taxon>
        <taxon>Pseudomonadati</taxon>
        <taxon>Myxococcota</taxon>
        <taxon>Myxococcia</taxon>
        <taxon>Myxococcales</taxon>
        <taxon>Cystobacterineae</taxon>
        <taxon>Myxococcaceae</taxon>
        <taxon>Pyxidicoccus</taxon>
    </lineage>
</organism>
<sequence length="177" mass="18603">MLIPLEVAGSAVSGAVGLLLEDPDLGEVFGWLRPEVGTPHDPRGGTRLFAVAEKGCGVIGLAALSSIHREAGYARLSCAVAAPYRLSGAGHWAATELIRRGMRLEGLRHVEAFVHAGNDTARRVLESLGFRAQQTSVSPGEAPPPGHLCLRLDLPTDSKGHFLMPVSARPSSRAVSA</sequence>
<accession>A0ABX7NQE2</accession>
<dbReference type="RefSeq" id="WP_206722226.1">
    <property type="nucleotide sequence ID" value="NZ_CP071090.1"/>
</dbReference>
<gene>
    <name evidence="2" type="ORF">JY651_36240</name>
</gene>
<dbReference type="SUPFAM" id="SSF55729">
    <property type="entry name" value="Acyl-CoA N-acyltransferases (Nat)"/>
    <property type="match status" value="1"/>
</dbReference>
<proteinExistence type="predicted"/>
<dbReference type="Gene3D" id="3.40.630.30">
    <property type="match status" value="1"/>
</dbReference>
<feature type="domain" description="N-acetyltransferase" evidence="1">
    <location>
        <begin position="1"/>
        <end position="155"/>
    </location>
</feature>
<name>A0ABX7NQE2_9BACT</name>
<dbReference type="EMBL" id="CP071090">
    <property type="protein sequence ID" value="QSQ20646.1"/>
    <property type="molecule type" value="Genomic_DNA"/>
</dbReference>
<dbReference type="Pfam" id="PF13302">
    <property type="entry name" value="Acetyltransf_3"/>
    <property type="match status" value="1"/>
</dbReference>
<dbReference type="PROSITE" id="PS51186">
    <property type="entry name" value="GNAT"/>
    <property type="match status" value="1"/>
</dbReference>
<reference evidence="2 3" key="1">
    <citation type="submission" date="2021-02" db="EMBL/GenBank/DDBJ databases">
        <title>De Novo genome assembly of isolated myxobacteria.</title>
        <authorList>
            <person name="Stevens D.C."/>
        </authorList>
    </citation>
    <scope>NUCLEOTIDE SEQUENCE [LARGE SCALE GENOMIC DNA]</scope>
    <source>
        <strain evidence="3">SCPEA02</strain>
    </source>
</reference>